<gene>
    <name evidence="5" type="ORF">DEO72_LG8g2414</name>
</gene>
<dbReference type="GO" id="GO:0016752">
    <property type="term" value="F:sinapoyltransferase activity"/>
    <property type="evidence" value="ECO:0007669"/>
    <property type="project" value="UniProtKB-ARBA"/>
</dbReference>
<dbReference type="GO" id="GO:0004185">
    <property type="term" value="F:serine-type carboxypeptidase activity"/>
    <property type="evidence" value="ECO:0007669"/>
    <property type="project" value="InterPro"/>
</dbReference>
<feature type="signal peptide" evidence="4">
    <location>
        <begin position="1"/>
        <end position="27"/>
    </location>
</feature>
<dbReference type="PANTHER" id="PTHR11802:SF239">
    <property type="entry name" value="PEPTIDASE S10, SERINE CARBOXYPEPTIDASE, ALPHA_BETA HYDROLASE-RELATED"/>
    <property type="match status" value="1"/>
</dbReference>
<keyword evidence="2 4" id="KW-0732">Signal</keyword>
<dbReference type="FunFam" id="3.40.50.1820:FF:000148">
    <property type="entry name" value="Serine carboxypeptidase-like 11"/>
    <property type="match status" value="1"/>
</dbReference>
<reference evidence="5 6" key="1">
    <citation type="submission" date="2019-04" db="EMBL/GenBank/DDBJ databases">
        <title>An improved genome assembly and genetic linkage map for asparagus bean, Vigna unguiculata ssp. sesquipedialis.</title>
        <authorList>
            <person name="Xia Q."/>
            <person name="Zhang R."/>
            <person name="Dong Y."/>
        </authorList>
    </citation>
    <scope>NUCLEOTIDE SEQUENCE [LARGE SCALE GENOMIC DNA]</scope>
    <source>
        <tissue evidence="5">Leaf</tissue>
    </source>
</reference>
<organism evidence="5 6">
    <name type="scientific">Vigna unguiculata</name>
    <name type="common">Cowpea</name>
    <dbReference type="NCBI Taxonomy" id="3917"/>
    <lineage>
        <taxon>Eukaryota</taxon>
        <taxon>Viridiplantae</taxon>
        <taxon>Streptophyta</taxon>
        <taxon>Embryophyta</taxon>
        <taxon>Tracheophyta</taxon>
        <taxon>Spermatophyta</taxon>
        <taxon>Magnoliopsida</taxon>
        <taxon>eudicotyledons</taxon>
        <taxon>Gunneridae</taxon>
        <taxon>Pentapetalae</taxon>
        <taxon>rosids</taxon>
        <taxon>fabids</taxon>
        <taxon>Fabales</taxon>
        <taxon>Fabaceae</taxon>
        <taxon>Papilionoideae</taxon>
        <taxon>50 kb inversion clade</taxon>
        <taxon>NPAAA clade</taxon>
        <taxon>indigoferoid/millettioid clade</taxon>
        <taxon>Phaseoleae</taxon>
        <taxon>Vigna</taxon>
    </lineage>
</organism>
<proteinExistence type="inferred from homology"/>
<sequence length="916" mass="104405">MNTFGMICFNCGIIFVIVLAVFAGVSSQLGSKVEELPGFEGPLPVSYTHLKARPEKEEQPGPPLGSKVEELPGFEGPLPFELETGYVGLGERDDDMQVFYYFIKSENDPTKDPLMLWLTGGPGCSSFSGLAFQIGPLGFKTEKYDGSVPNLILRPHSWTKVCSIIFVDLPLGTGFSYAKNLTANRSDWKLVHHTHQFLRKWLIDHPEFISNEFYMGADSYSGIPGPAIVQEISKGNEIGLQPPINLQGYLLGNPVTTRKEKNDQIPFSHGMGLISDELYESLKRNCKGEYTYVDSTNELCLRDLNYYDEARINTFNILDRYCKADSAKKHEGPWIRSLTQNFESSLNSHLTELDTRCQGTKGKWERCFTGDYEYEICSSFPFHVNLSAKGYRSLIYSGDHDAVVPFMSTQAWIRALNYSILQDWRPWLLEGQVAGYTRTYSNQMTFATVKGSGHTAPEYKPEEGYAMFSRWIAIFARVSSQLGSKVEELPGFEGPLPFELETGYVGLGERDDDMQVFYYFIKSENDPTKDPLMLWLTGGPGCSSLCSLVFQIGPLRFKTEKYDGSVPNLILMPHSWTKVCSIIFVDLPLGTGFSYAKNLTANRRDWKLVHHTHQFLRKWLIDHPEFISNEFYMGADSYSGIPGPAIVQEISKGNEIGLQPPINLKGYLLGNPITTRKEKNDQIPFSHGMGLISDELYESLKRNCKGEYTYVDSTNELCLRDLNYYDEARINAFNILDRYCKYDSAKKQEGPWIRSLTQNFESSLNSHLTELDTRCQTYRNFLVTQWANDGSVRKSLHIREGKWERCWSSDYEYEIYSSFPFHVNLSAKAYRSLIYSGDHDTVVPFMSTQAWIRALNYSILQDWRPWLLEDQVAGYTRTYSNQMTFATVKDSGHTAPEYKPEEGYAMFSRWIASKPL</sequence>
<name>A0A4D6MTF4_VIGUN</name>
<dbReference type="GO" id="GO:0006508">
    <property type="term" value="P:proteolysis"/>
    <property type="evidence" value="ECO:0007669"/>
    <property type="project" value="InterPro"/>
</dbReference>
<dbReference type="FunFam" id="3.40.50.1820:FF:000072">
    <property type="entry name" value="Serine carboxypeptidase-like 19"/>
    <property type="match status" value="1"/>
</dbReference>
<dbReference type="Gene3D" id="3.40.50.1820">
    <property type="entry name" value="alpha/beta hydrolase"/>
    <property type="match status" value="2"/>
</dbReference>
<dbReference type="EMBL" id="CP039352">
    <property type="protein sequence ID" value="QCE04378.1"/>
    <property type="molecule type" value="Genomic_DNA"/>
</dbReference>
<dbReference type="PRINTS" id="PR00724">
    <property type="entry name" value="CRBOXYPTASEC"/>
</dbReference>
<keyword evidence="6" id="KW-1185">Reference proteome</keyword>
<evidence type="ECO:0000256" key="3">
    <source>
        <dbReference type="ARBA" id="ARBA00023180"/>
    </source>
</evidence>
<evidence type="ECO:0000256" key="1">
    <source>
        <dbReference type="ARBA" id="ARBA00009431"/>
    </source>
</evidence>
<evidence type="ECO:0000313" key="6">
    <source>
        <dbReference type="Proteomes" id="UP000501690"/>
    </source>
</evidence>
<protein>
    <submittedName>
        <fullName evidence="5">Serine carboxypeptidase-like 19</fullName>
    </submittedName>
</protein>
<evidence type="ECO:0000256" key="2">
    <source>
        <dbReference type="ARBA" id="ARBA00022729"/>
    </source>
</evidence>
<comment type="similarity">
    <text evidence="1">Belongs to the peptidase S10 family.</text>
</comment>
<keyword evidence="3" id="KW-0325">Glycoprotein</keyword>
<dbReference type="InterPro" id="IPR001563">
    <property type="entry name" value="Peptidase_S10"/>
</dbReference>
<dbReference type="AlphaFoldDB" id="A0A4D6MTF4"/>
<keyword evidence="5" id="KW-0378">Hydrolase</keyword>
<dbReference type="Proteomes" id="UP000501690">
    <property type="component" value="Linkage Group LG8"/>
</dbReference>
<evidence type="ECO:0000313" key="5">
    <source>
        <dbReference type="EMBL" id="QCE04378.1"/>
    </source>
</evidence>
<dbReference type="InterPro" id="IPR029058">
    <property type="entry name" value="AB_hydrolase_fold"/>
</dbReference>
<dbReference type="PANTHER" id="PTHR11802">
    <property type="entry name" value="SERINE PROTEASE FAMILY S10 SERINE CARBOXYPEPTIDASE"/>
    <property type="match status" value="1"/>
</dbReference>
<evidence type="ECO:0000256" key="4">
    <source>
        <dbReference type="SAM" id="SignalP"/>
    </source>
</evidence>
<accession>A0A4D6MTF4</accession>
<feature type="chain" id="PRO_5020033439" evidence="4">
    <location>
        <begin position="28"/>
        <end position="916"/>
    </location>
</feature>
<keyword evidence="5" id="KW-0645">Protease</keyword>
<dbReference type="SUPFAM" id="SSF53474">
    <property type="entry name" value="alpha/beta-Hydrolases"/>
    <property type="match status" value="2"/>
</dbReference>
<dbReference type="Pfam" id="PF00450">
    <property type="entry name" value="Peptidase_S10"/>
    <property type="match status" value="2"/>
</dbReference>
<dbReference type="GO" id="GO:0019748">
    <property type="term" value="P:secondary metabolic process"/>
    <property type="evidence" value="ECO:0007669"/>
    <property type="project" value="UniProtKB-ARBA"/>
</dbReference>
<keyword evidence="5" id="KW-0121">Carboxypeptidase</keyword>